<dbReference type="OrthoDB" id="3630359at2"/>
<organism evidence="2 3">
    <name type="scientific">Streptomyces aidingensis</name>
    <dbReference type="NCBI Taxonomy" id="910347"/>
    <lineage>
        <taxon>Bacteria</taxon>
        <taxon>Bacillati</taxon>
        <taxon>Actinomycetota</taxon>
        <taxon>Actinomycetes</taxon>
        <taxon>Kitasatosporales</taxon>
        <taxon>Streptomycetaceae</taxon>
        <taxon>Streptomyces</taxon>
    </lineage>
</organism>
<evidence type="ECO:0000313" key="3">
    <source>
        <dbReference type="Proteomes" id="UP000199207"/>
    </source>
</evidence>
<dbReference type="STRING" id="910347.SAMN05421773_108202"/>
<feature type="domain" description="DUF397" evidence="1">
    <location>
        <begin position="16"/>
        <end position="67"/>
    </location>
</feature>
<name>A0A1I1P7E4_9ACTN</name>
<dbReference type="AlphaFoldDB" id="A0A1I1P7E4"/>
<dbReference type="Proteomes" id="UP000199207">
    <property type="component" value="Unassembled WGS sequence"/>
</dbReference>
<sequence>MNTPRAELHAHDLSAAVWRKATASGPENNCVEVTDLPSGIAVRDSKDTSRTALRFTAERWTDFQQALTTGLL</sequence>
<dbReference type="Pfam" id="PF04149">
    <property type="entry name" value="DUF397"/>
    <property type="match status" value="1"/>
</dbReference>
<dbReference type="InterPro" id="IPR007278">
    <property type="entry name" value="DUF397"/>
</dbReference>
<proteinExistence type="predicted"/>
<evidence type="ECO:0000259" key="1">
    <source>
        <dbReference type="Pfam" id="PF04149"/>
    </source>
</evidence>
<dbReference type="EMBL" id="FOLM01000008">
    <property type="protein sequence ID" value="SFD01900.1"/>
    <property type="molecule type" value="Genomic_DNA"/>
</dbReference>
<dbReference type="RefSeq" id="WP_093839570.1">
    <property type="nucleotide sequence ID" value="NZ_FOLM01000008.1"/>
</dbReference>
<evidence type="ECO:0000313" key="2">
    <source>
        <dbReference type="EMBL" id="SFD01900.1"/>
    </source>
</evidence>
<protein>
    <recommendedName>
        <fullName evidence="1">DUF397 domain-containing protein</fullName>
    </recommendedName>
</protein>
<gene>
    <name evidence="2" type="ORF">SAMN05421773_108202</name>
</gene>
<accession>A0A1I1P7E4</accession>
<keyword evidence="3" id="KW-1185">Reference proteome</keyword>
<reference evidence="2 3" key="1">
    <citation type="submission" date="2016-10" db="EMBL/GenBank/DDBJ databases">
        <authorList>
            <person name="de Groot N.N."/>
        </authorList>
    </citation>
    <scope>NUCLEOTIDE SEQUENCE [LARGE SCALE GENOMIC DNA]</scope>
    <source>
        <strain evidence="2 3">CGMCC 4.5739</strain>
    </source>
</reference>